<name>A0A7Z6QMW0_PSEFL</name>
<dbReference type="EMBL" id="QRBA01000012">
    <property type="protein sequence ID" value="RDS89090.1"/>
    <property type="molecule type" value="Genomic_DNA"/>
</dbReference>
<comment type="caution">
    <text evidence="2">The sequence shown here is derived from an EMBL/GenBank/DDBJ whole genome shotgun (WGS) entry which is preliminary data.</text>
</comment>
<dbReference type="GO" id="GO:0003676">
    <property type="term" value="F:nucleic acid binding"/>
    <property type="evidence" value="ECO:0007669"/>
    <property type="project" value="InterPro"/>
</dbReference>
<gene>
    <name evidence="2" type="ORF">DL347_21075</name>
</gene>
<sequence length="297" mass="32708">MKRLRPPVMRASDTVQACVAGITIPERALALTEALPTIQSCEAEYLQLGPAGQLYRILPSPGVTSAIDAALMGVIYKNHFARQGSPSRALYDRIKMAPEFGLCPMCGQRIVATVDHYLPQSRFPTLNLTPANLIPACSDCNKRKLASVPSRAEDQTLHPYFDDLGNERWLIADIQPSMPPTVSFGIRAAGTWGEVLTARVRNHFDVMGLANLFVAQAASELADMSYGLEQIGATAGPLGIRQHLEIQFWSCQARDANSWKTALYEGLRNSDWFCEEGYGLIRNRHPSNEAPMAHILL</sequence>
<dbReference type="InterPro" id="IPR002711">
    <property type="entry name" value="HNH"/>
</dbReference>
<dbReference type="InterPro" id="IPR003615">
    <property type="entry name" value="HNH_nuc"/>
</dbReference>
<accession>A0A7Z6QMW0</accession>
<reference evidence="2 3" key="1">
    <citation type="submission" date="2018-07" db="EMBL/GenBank/DDBJ databases">
        <title>Draft Genome Sequence of Pseudomonas fluorescens AHK-1 associated with canker disease of kiwifruit.</title>
        <authorList>
            <person name="Wu Z."/>
        </authorList>
    </citation>
    <scope>NUCLEOTIDE SEQUENCE [LARGE SCALE GENOMIC DNA]</scope>
    <source>
        <strain evidence="2 3">AHK-1</strain>
    </source>
</reference>
<proteinExistence type="predicted"/>
<dbReference type="Pfam" id="PF01844">
    <property type="entry name" value="HNH"/>
    <property type="match status" value="1"/>
</dbReference>
<evidence type="ECO:0000313" key="3">
    <source>
        <dbReference type="Proteomes" id="UP000255541"/>
    </source>
</evidence>
<organism evidence="2 3">
    <name type="scientific">Pseudomonas fluorescens</name>
    <dbReference type="NCBI Taxonomy" id="294"/>
    <lineage>
        <taxon>Bacteria</taxon>
        <taxon>Pseudomonadati</taxon>
        <taxon>Pseudomonadota</taxon>
        <taxon>Gammaproteobacteria</taxon>
        <taxon>Pseudomonadales</taxon>
        <taxon>Pseudomonadaceae</taxon>
        <taxon>Pseudomonas</taxon>
    </lineage>
</organism>
<evidence type="ECO:0000259" key="1">
    <source>
        <dbReference type="Pfam" id="PF01844"/>
    </source>
</evidence>
<dbReference type="Proteomes" id="UP000255541">
    <property type="component" value="Unassembled WGS sequence"/>
</dbReference>
<dbReference type="GO" id="GO:0008270">
    <property type="term" value="F:zinc ion binding"/>
    <property type="evidence" value="ECO:0007669"/>
    <property type="project" value="InterPro"/>
</dbReference>
<dbReference type="Gene3D" id="1.10.30.50">
    <property type="match status" value="1"/>
</dbReference>
<dbReference type="AlphaFoldDB" id="A0A7Z6QMW0"/>
<protein>
    <recommendedName>
        <fullName evidence="1">HNH domain-containing protein</fullName>
    </recommendedName>
</protein>
<feature type="domain" description="HNH" evidence="1">
    <location>
        <begin position="103"/>
        <end position="144"/>
    </location>
</feature>
<dbReference type="CDD" id="cd00085">
    <property type="entry name" value="HNHc"/>
    <property type="match status" value="1"/>
</dbReference>
<dbReference type="GO" id="GO:0004519">
    <property type="term" value="F:endonuclease activity"/>
    <property type="evidence" value="ECO:0007669"/>
    <property type="project" value="InterPro"/>
</dbReference>
<evidence type="ECO:0000313" key="2">
    <source>
        <dbReference type="EMBL" id="RDS89090.1"/>
    </source>
</evidence>